<dbReference type="Ensembl" id="ENSMUST00000142094.2">
    <property type="protein sequence ID" value="ENSMUSP00000120812.2"/>
    <property type="gene ID" value="ENSMUSG00000038224.13"/>
</dbReference>
<dbReference type="Bgee" id="ENSMUSG00000038224">
    <property type="expression patterns" value="Expressed in yolk sac and 66 other cell types or tissues"/>
</dbReference>
<reference evidence="2" key="3">
    <citation type="submission" date="2025-08" db="UniProtKB">
        <authorList>
            <consortium name="Ensembl"/>
        </authorList>
    </citation>
    <scope>IDENTIFICATION</scope>
    <source>
        <strain evidence="2">C57BL/6J</strain>
    </source>
</reference>
<dbReference type="MGI" id="MGI:107173">
    <property type="gene designation" value="Serpinf2"/>
</dbReference>
<keyword evidence="4" id="KW-1185">Reference proteome</keyword>
<dbReference type="AlphaFoldDB" id="E9PXE0"/>
<organism evidence="2 4">
    <name type="scientific">Mus musculus</name>
    <name type="common">Mouse</name>
    <dbReference type="NCBI Taxonomy" id="10090"/>
    <lineage>
        <taxon>Eukaryota</taxon>
        <taxon>Metazoa</taxon>
        <taxon>Chordata</taxon>
        <taxon>Craniata</taxon>
        <taxon>Vertebrata</taxon>
        <taxon>Euteleostomi</taxon>
        <taxon>Mammalia</taxon>
        <taxon>Eutheria</taxon>
        <taxon>Euarchontoglires</taxon>
        <taxon>Glires</taxon>
        <taxon>Rodentia</taxon>
        <taxon>Myomorpha</taxon>
        <taxon>Muroidea</taxon>
        <taxon>Muridae</taxon>
        <taxon>Murinae</taxon>
        <taxon>Mus</taxon>
        <taxon>Mus</taxon>
    </lineage>
</organism>
<dbReference type="ProteomicsDB" id="304290"/>
<reference evidence="2" key="4">
    <citation type="submission" date="2025-09" db="UniProtKB">
        <authorList>
            <consortium name="Ensembl"/>
        </authorList>
    </citation>
    <scope>IDENTIFICATION</scope>
    <source>
        <strain evidence="2">C57BL/6J</strain>
    </source>
</reference>
<dbReference type="HOGENOM" id="CLU_2922009_0_0_1"/>
<dbReference type="Proteomes" id="UP000000589">
    <property type="component" value="Chromosome 11"/>
</dbReference>
<dbReference type="AGR" id="MGI:107173"/>
<accession>E9PXE0</accession>
<evidence type="ECO:0000313" key="3">
    <source>
        <dbReference type="MGI" id="MGI:107173"/>
    </source>
</evidence>
<protein>
    <submittedName>
        <fullName evidence="2">Serine (or cysteine) peptidase inhibitor, clade F, member 2</fullName>
    </submittedName>
</protein>
<name>E9PXE0_MOUSE</name>
<dbReference type="VEuPathDB" id="HostDB:ENSMUSG00000038224"/>
<evidence type="ECO:0000256" key="1">
    <source>
        <dbReference type="SAM" id="SignalP"/>
    </source>
</evidence>
<gene>
    <name evidence="2 3" type="primary">Serpinf2</name>
</gene>
<dbReference type="jPOST" id="E9PXE0"/>
<dbReference type="GeneTree" id="ENSGT00940000158386"/>
<reference evidence="2 4" key="2">
    <citation type="journal article" date="2011" name="PLoS Biol.">
        <title>Modernizing reference genome assemblies.</title>
        <authorList>
            <person name="Church D.M."/>
            <person name="Schneider V.A."/>
            <person name="Graves T."/>
            <person name="Auger K."/>
            <person name="Cunningham F."/>
            <person name="Bouk N."/>
            <person name="Chen H.C."/>
            <person name="Agarwala R."/>
            <person name="McLaren W.M."/>
            <person name="Ritchie G.R."/>
            <person name="Albracht D."/>
            <person name="Kremitzki M."/>
            <person name="Rock S."/>
            <person name="Kotkiewicz H."/>
            <person name="Kremitzki C."/>
            <person name="Wollam A."/>
            <person name="Trani L."/>
            <person name="Fulton L."/>
            <person name="Fulton R."/>
            <person name="Matthews L."/>
            <person name="Whitehead S."/>
            <person name="Chow W."/>
            <person name="Torrance J."/>
            <person name="Dunn M."/>
            <person name="Harden G."/>
            <person name="Threadgold G."/>
            <person name="Wood J."/>
            <person name="Collins J."/>
            <person name="Heath P."/>
            <person name="Griffiths G."/>
            <person name="Pelan S."/>
            <person name="Grafham D."/>
            <person name="Eichler E.E."/>
            <person name="Weinstock G."/>
            <person name="Mardis E.R."/>
            <person name="Wilson R.K."/>
            <person name="Howe K."/>
            <person name="Flicek P."/>
            <person name="Hubbard T."/>
        </authorList>
    </citation>
    <scope>NUCLEOTIDE SEQUENCE [LARGE SCALE GENOMIC DNA]</scope>
    <source>
        <strain evidence="2 4">C57BL/6J</strain>
    </source>
</reference>
<keyword evidence="1" id="KW-0732">Signal</keyword>
<sequence length="61" mass="6614">MALLRGLLVLSLSCLQGPCFTFSPVSAVDLPGQQPVSEQAQQKLPLPALFKLDNQVQSGFW</sequence>
<proteinExistence type="predicted"/>
<feature type="signal peptide" evidence="1">
    <location>
        <begin position="1"/>
        <end position="21"/>
    </location>
</feature>
<dbReference type="PeptideAtlas" id="E9PXE0"/>
<feature type="chain" id="PRO_5003245668" evidence="1">
    <location>
        <begin position="22"/>
        <end position="61"/>
    </location>
</feature>
<dbReference type="ExpressionAtlas" id="E9PXE0">
    <property type="expression patterns" value="baseline and differential"/>
</dbReference>
<reference evidence="2 4" key="1">
    <citation type="journal article" date="2009" name="PLoS Biol.">
        <title>Lineage-specific biology revealed by a finished genome assembly of the mouse.</title>
        <authorList>
            <consortium name="Mouse Genome Sequencing Consortium"/>
            <person name="Church D.M."/>
            <person name="Goodstadt L."/>
            <person name="Hillier L.W."/>
            <person name="Zody M.C."/>
            <person name="Goldstein S."/>
            <person name="She X."/>
            <person name="Bult C.J."/>
            <person name="Agarwala R."/>
            <person name="Cherry J.L."/>
            <person name="DiCuccio M."/>
            <person name="Hlavina W."/>
            <person name="Kapustin Y."/>
            <person name="Meric P."/>
            <person name="Maglott D."/>
            <person name="Birtle Z."/>
            <person name="Marques A.C."/>
            <person name="Graves T."/>
            <person name="Zhou S."/>
            <person name="Teague B."/>
            <person name="Potamousis K."/>
            <person name="Churas C."/>
            <person name="Place M."/>
            <person name="Herschleb J."/>
            <person name="Runnheim R."/>
            <person name="Forrest D."/>
            <person name="Amos-Landgraf J."/>
            <person name="Schwartz D.C."/>
            <person name="Cheng Z."/>
            <person name="Lindblad-Toh K."/>
            <person name="Eichler E.E."/>
            <person name="Ponting C.P."/>
        </authorList>
    </citation>
    <scope>NUCLEOTIDE SEQUENCE [LARGE SCALE GENOMIC DNA]</scope>
    <source>
        <strain evidence="2 4">C57BL/6J</strain>
    </source>
</reference>
<evidence type="ECO:0000313" key="2">
    <source>
        <dbReference type="Ensembl" id="ENSMUSP00000120812.2"/>
    </source>
</evidence>
<evidence type="ECO:0000313" key="4">
    <source>
        <dbReference type="Proteomes" id="UP000000589"/>
    </source>
</evidence>
<dbReference type="Antibodypedia" id="852">
    <property type="antibodies" value="583 antibodies from 39 providers"/>
</dbReference>